<evidence type="ECO:0000256" key="8">
    <source>
        <dbReference type="ARBA" id="ARBA00022989"/>
    </source>
</evidence>
<dbReference type="PROSITE" id="PS01061">
    <property type="entry name" value="FLIP_2"/>
    <property type="match status" value="1"/>
</dbReference>
<dbReference type="KEGG" id="temp:RBB75_17415"/>
<evidence type="ECO:0000256" key="9">
    <source>
        <dbReference type="ARBA" id="ARBA00023136"/>
    </source>
</evidence>
<keyword evidence="6 12" id="KW-1005">Bacterial flagellum biogenesis</keyword>
<feature type="transmembrane region" description="Helical" evidence="12">
    <location>
        <begin position="239"/>
        <end position="261"/>
    </location>
</feature>
<evidence type="ECO:0000256" key="7">
    <source>
        <dbReference type="ARBA" id="ARBA00022927"/>
    </source>
</evidence>
<evidence type="ECO:0000256" key="3">
    <source>
        <dbReference type="ARBA" id="ARBA00022448"/>
    </source>
</evidence>
<sequence>MSRFRWLGLALAGLAMALPAVHARAESSMIVAAVMAPESFWVKKPAGGSTAGHDQSASKSGRTGVKAHGLGSSANVGVASGAKKNDSITSELAGGKSVPWSIVVGLTLLTLLPALLLSMTPMVRLLVVFHFLRQALGTQTAPSNQILMGLALMMTWFLMQPVLLEVEQSAVAPYSAGTITGEQALDLGVAPVKRYMLRYAREKDLAVFASAGMAVRPNKREDLPIQVVIPAYILSELKAGFQIGAILFLPFLLVDLVVASITTSIGMMQLPPVVISTPLKILLFVMIDGWSLLADQLIKSFRVAR</sequence>
<dbReference type="EMBL" id="CP132932">
    <property type="protein sequence ID" value="XCB26192.1"/>
    <property type="molecule type" value="Genomic_DNA"/>
</dbReference>
<evidence type="ECO:0000256" key="12">
    <source>
        <dbReference type="RuleBase" id="RU362069"/>
    </source>
</evidence>
<evidence type="ECO:0000256" key="14">
    <source>
        <dbReference type="SAM" id="SignalP"/>
    </source>
</evidence>
<comment type="caution">
    <text evidence="12">Lacks conserved residue(s) required for the propagation of feature annotation.</text>
</comment>
<feature type="transmembrane region" description="Helical" evidence="12">
    <location>
        <begin position="273"/>
        <end position="293"/>
    </location>
</feature>
<feature type="region of interest" description="Disordered" evidence="13">
    <location>
        <begin position="46"/>
        <end position="69"/>
    </location>
</feature>
<dbReference type="AlphaFoldDB" id="A0AAU7ZC01"/>
<feature type="compositionally biased region" description="Polar residues" evidence="13">
    <location>
        <begin position="52"/>
        <end position="61"/>
    </location>
</feature>
<evidence type="ECO:0000313" key="15">
    <source>
        <dbReference type="EMBL" id="XCB26192.1"/>
    </source>
</evidence>
<protein>
    <recommendedName>
        <fullName evidence="2 12">Flagellar biosynthetic protein FliP</fullName>
    </recommendedName>
</protein>
<evidence type="ECO:0000256" key="5">
    <source>
        <dbReference type="ARBA" id="ARBA00022692"/>
    </source>
</evidence>
<comment type="similarity">
    <text evidence="1 12">Belongs to the FliP/MopC/SpaP family.</text>
</comment>
<feature type="signal peptide" evidence="14">
    <location>
        <begin position="1"/>
        <end position="23"/>
    </location>
</feature>
<dbReference type="InterPro" id="IPR005838">
    <property type="entry name" value="T3SS_IM_P"/>
</dbReference>
<dbReference type="GO" id="GO:0009306">
    <property type="term" value="P:protein secretion"/>
    <property type="evidence" value="ECO:0007669"/>
    <property type="project" value="UniProtKB-UniRule"/>
</dbReference>
<keyword evidence="8 12" id="KW-1133">Transmembrane helix</keyword>
<keyword evidence="10" id="KW-0975">Bacterial flagellum</keyword>
<proteinExistence type="inferred from homology"/>
<evidence type="ECO:0000256" key="1">
    <source>
        <dbReference type="ARBA" id="ARBA00006257"/>
    </source>
</evidence>
<keyword evidence="11 12" id="KW-1006">Bacterial flagellum protein export</keyword>
<dbReference type="GO" id="GO:0009425">
    <property type="term" value="C:bacterial-type flagellum basal body"/>
    <property type="evidence" value="ECO:0007669"/>
    <property type="project" value="UniProtKB-SubCell"/>
</dbReference>
<accession>A0AAU7ZC01</accession>
<evidence type="ECO:0000256" key="10">
    <source>
        <dbReference type="ARBA" id="ARBA00023143"/>
    </source>
</evidence>
<gene>
    <name evidence="12 15" type="primary">fliP</name>
    <name evidence="15" type="ORF">RBB75_17415</name>
</gene>
<feature type="chain" id="PRO_5043324963" description="Flagellar biosynthetic protein FliP" evidence="14">
    <location>
        <begin position="24"/>
        <end position="305"/>
    </location>
</feature>
<evidence type="ECO:0000256" key="13">
    <source>
        <dbReference type="SAM" id="MobiDB-lite"/>
    </source>
</evidence>
<evidence type="ECO:0000256" key="6">
    <source>
        <dbReference type="ARBA" id="ARBA00022795"/>
    </source>
</evidence>
<dbReference type="PANTHER" id="PTHR30587">
    <property type="entry name" value="FLAGELLAR BIOSYNTHETIC PROTEIN FLIP"/>
    <property type="match status" value="1"/>
</dbReference>
<keyword evidence="4 12" id="KW-1003">Cell membrane</keyword>
<keyword evidence="7 12" id="KW-0653">Protein transport</keyword>
<dbReference type="GO" id="GO:0044781">
    <property type="term" value="P:bacterial-type flagellum organization"/>
    <property type="evidence" value="ECO:0007669"/>
    <property type="project" value="UniProtKB-UniRule"/>
</dbReference>
<dbReference type="RefSeq" id="WP_353068810.1">
    <property type="nucleotide sequence ID" value="NZ_CP132932.1"/>
</dbReference>
<dbReference type="Pfam" id="PF00813">
    <property type="entry name" value="FliP"/>
    <property type="match status" value="1"/>
</dbReference>
<keyword evidence="3 12" id="KW-0813">Transport</keyword>
<evidence type="ECO:0000256" key="11">
    <source>
        <dbReference type="ARBA" id="ARBA00023225"/>
    </source>
</evidence>
<comment type="function">
    <text evidence="12">Plays a role in the flagellum-specific transport system.</text>
</comment>
<dbReference type="NCBIfam" id="TIGR01103">
    <property type="entry name" value="fliP"/>
    <property type="match status" value="1"/>
</dbReference>
<keyword evidence="5 12" id="KW-0812">Transmembrane</keyword>
<comment type="subcellular location">
    <subcellularLocation>
        <location evidence="12">Cell membrane</location>
        <topology evidence="12">Multi-pass membrane protein</topology>
    </subcellularLocation>
    <subcellularLocation>
        <location evidence="12">Bacterial flagellum basal body</location>
    </subcellularLocation>
</comment>
<feature type="transmembrane region" description="Helical" evidence="12">
    <location>
        <begin position="100"/>
        <end position="126"/>
    </location>
</feature>
<keyword evidence="15" id="KW-0969">Cilium</keyword>
<keyword evidence="15" id="KW-0282">Flagellum</keyword>
<keyword evidence="9 12" id="KW-0472">Membrane</keyword>
<keyword evidence="15" id="KW-0966">Cell projection</keyword>
<name>A0AAU7ZC01_9BACT</name>
<evidence type="ECO:0000256" key="4">
    <source>
        <dbReference type="ARBA" id="ARBA00022475"/>
    </source>
</evidence>
<keyword evidence="14" id="KW-0732">Signal</keyword>
<dbReference type="GO" id="GO:0005886">
    <property type="term" value="C:plasma membrane"/>
    <property type="evidence" value="ECO:0007669"/>
    <property type="project" value="UniProtKB-SubCell"/>
</dbReference>
<reference evidence="15" key="2">
    <citation type="journal article" date="2024" name="Environ. Microbiol.">
        <title>Genome analysis and description of Tunturibacter gen. nov. expands the diversity of Terriglobia in tundra soils.</title>
        <authorList>
            <person name="Messyasz A."/>
            <person name="Mannisto M.K."/>
            <person name="Kerkhof L.J."/>
            <person name="Haggblom M.M."/>
        </authorList>
    </citation>
    <scope>NUCLEOTIDE SEQUENCE</scope>
    <source>
        <strain evidence="15">M8UP23</strain>
    </source>
</reference>
<reference evidence="15" key="1">
    <citation type="submission" date="2023-08" db="EMBL/GenBank/DDBJ databases">
        <authorList>
            <person name="Messyasz A."/>
            <person name="Mannisto M.K."/>
            <person name="Kerkhof L.J."/>
            <person name="Haggblom M."/>
        </authorList>
    </citation>
    <scope>NUCLEOTIDE SEQUENCE</scope>
    <source>
        <strain evidence="15">M8UP23</strain>
    </source>
</reference>
<dbReference type="PRINTS" id="PR01302">
    <property type="entry name" value="TYPE3IMPPROT"/>
</dbReference>
<organism evidence="15">
    <name type="scientific">Tunturiibacter empetritectus</name>
    <dbReference type="NCBI Taxonomy" id="3069691"/>
    <lineage>
        <taxon>Bacteria</taxon>
        <taxon>Pseudomonadati</taxon>
        <taxon>Acidobacteriota</taxon>
        <taxon>Terriglobia</taxon>
        <taxon>Terriglobales</taxon>
        <taxon>Acidobacteriaceae</taxon>
        <taxon>Tunturiibacter</taxon>
    </lineage>
</organism>
<dbReference type="InterPro" id="IPR005837">
    <property type="entry name" value="FliP"/>
</dbReference>
<dbReference type="PRINTS" id="PR00951">
    <property type="entry name" value="FLGBIOSNFLIP"/>
</dbReference>
<dbReference type="PANTHER" id="PTHR30587:SF0">
    <property type="entry name" value="FLAGELLAR BIOSYNTHETIC PROTEIN FLIP"/>
    <property type="match status" value="1"/>
</dbReference>
<evidence type="ECO:0000256" key="2">
    <source>
        <dbReference type="ARBA" id="ARBA00021714"/>
    </source>
</evidence>